<reference evidence="2 3" key="1">
    <citation type="journal article" date="2015" name="Int. J. Syst. Evol. Microbiol.">
        <title>Mariniphaga sediminis sp. nov., isolated from coastal sediment.</title>
        <authorList>
            <person name="Wang F.Q."/>
            <person name="Shen Q.Y."/>
            <person name="Chen G.J."/>
            <person name="Du Z.J."/>
        </authorList>
    </citation>
    <scope>NUCLEOTIDE SEQUENCE [LARGE SCALE GENOMIC DNA]</scope>
    <source>
        <strain evidence="2 3">SY21</strain>
    </source>
</reference>
<name>A0A399CVK7_9BACT</name>
<dbReference type="AlphaFoldDB" id="A0A399CVK7"/>
<accession>A0A399CVK7</accession>
<gene>
    <name evidence="2" type="ORF">D1164_20660</name>
</gene>
<dbReference type="RefSeq" id="WP_119351807.1">
    <property type="nucleotide sequence ID" value="NZ_QWET01000023.1"/>
</dbReference>
<proteinExistence type="predicted"/>
<evidence type="ECO:0000313" key="3">
    <source>
        <dbReference type="Proteomes" id="UP000266441"/>
    </source>
</evidence>
<keyword evidence="1" id="KW-1133">Transmembrane helix</keyword>
<dbReference type="EMBL" id="QWET01000023">
    <property type="protein sequence ID" value="RIH63266.1"/>
    <property type="molecule type" value="Genomic_DNA"/>
</dbReference>
<keyword evidence="3" id="KW-1185">Reference proteome</keyword>
<dbReference type="Proteomes" id="UP000266441">
    <property type="component" value="Unassembled WGS sequence"/>
</dbReference>
<protein>
    <submittedName>
        <fullName evidence="2">Uncharacterized protein</fullName>
    </submittedName>
</protein>
<keyword evidence="1" id="KW-0472">Membrane</keyword>
<evidence type="ECO:0000313" key="2">
    <source>
        <dbReference type="EMBL" id="RIH63266.1"/>
    </source>
</evidence>
<sequence>MKRILQLISLAGLLLTILPPILFFLGRISHTLQNGLMLLGAIVWFASAIFWLGSKPKPGQ</sequence>
<evidence type="ECO:0000256" key="1">
    <source>
        <dbReference type="SAM" id="Phobius"/>
    </source>
</evidence>
<keyword evidence="1" id="KW-0812">Transmembrane</keyword>
<dbReference type="OrthoDB" id="9814988at2"/>
<comment type="caution">
    <text evidence="2">The sequence shown here is derived from an EMBL/GenBank/DDBJ whole genome shotgun (WGS) entry which is preliminary data.</text>
</comment>
<organism evidence="2 3">
    <name type="scientific">Mariniphaga sediminis</name>
    <dbReference type="NCBI Taxonomy" id="1628158"/>
    <lineage>
        <taxon>Bacteria</taxon>
        <taxon>Pseudomonadati</taxon>
        <taxon>Bacteroidota</taxon>
        <taxon>Bacteroidia</taxon>
        <taxon>Marinilabiliales</taxon>
        <taxon>Prolixibacteraceae</taxon>
        <taxon>Mariniphaga</taxon>
    </lineage>
</organism>
<feature type="transmembrane region" description="Helical" evidence="1">
    <location>
        <begin position="7"/>
        <end position="26"/>
    </location>
</feature>
<feature type="transmembrane region" description="Helical" evidence="1">
    <location>
        <begin position="32"/>
        <end position="52"/>
    </location>
</feature>